<dbReference type="CDD" id="cd02513">
    <property type="entry name" value="CMP-NeuAc_Synthase"/>
    <property type="match status" value="1"/>
</dbReference>
<reference evidence="1 2" key="1">
    <citation type="journal article" date="2016" name="Nat. Commun.">
        <title>Thousands of microbial genomes shed light on interconnected biogeochemical processes in an aquifer system.</title>
        <authorList>
            <person name="Anantharaman K."/>
            <person name="Brown C.T."/>
            <person name="Hug L.A."/>
            <person name="Sharon I."/>
            <person name="Castelle C.J."/>
            <person name="Probst A.J."/>
            <person name="Thomas B.C."/>
            <person name="Singh A."/>
            <person name="Wilkins M.J."/>
            <person name="Karaoz U."/>
            <person name="Brodie E.L."/>
            <person name="Williams K.H."/>
            <person name="Hubbard S.S."/>
            <person name="Banfield J.F."/>
        </authorList>
    </citation>
    <scope>NUCLEOTIDE SEQUENCE [LARGE SCALE GENOMIC DNA]</scope>
</reference>
<protein>
    <recommendedName>
        <fullName evidence="3">N-acylneuraminate cytidylyltransferase</fullName>
    </recommendedName>
</protein>
<dbReference type="InterPro" id="IPR029044">
    <property type="entry name" value="Nucleotide-diphossugar_trans"/>
</dbReference>
<dbReference type="SUPFAM" id="SSF53448">
    <property type="entry name" value="Nucleotide-diphospho-sugar transferases"/>
    <property type="match status" value="1"/>
</dbReference>
<proteinExistence type="predicted"/>
<name>A0A1F8H7H1_9BACT</name>
<dbReference type="InterPro" id="IPR050793">
    <property type="entry name" value="CMP-NeuNAc_synthase"/>
</dbReference>
<organism evidence="1 2">
    <name type="scientific">Candidatus Yanofskybacteria bacterium RIFCSPLOWO2_12_FULL_43_11b</name>
    <dbReference type="NCBI Taxonomy" id="1802710"/>
    <lineage>
        <taxon>Bacteria</taxon>
        <taxon>Candidatus Yanofskyibacteriota</taxon>
    </lineage>
</organism>
<dbReference type="PANTHER" id="PTHR21485:SF6">
    <property type="entry name" value="N-ACYLNEURAMINATE CYTIDYLYLTRANSFERASE-RELATED"/>
    <property type="match status" value="1"/>
</dbReference>
<dbReference type="AlphaFoldDB" id="A0A1F8H7H1"/>
<dbReference type="EMBL" id="MGKY01000015">
    <property type="protein sequence ID" value="OGN33545.1"/>
    <property type="molecule type" value="Genomic_DNA"/>
</dbReference>
<evidence type="ECO:0000313" key="1">
    <source>
        <dbReference type="EMBL" id="OGN33545.1"/>
    </source>
</evidence>
<dbReference type="Proteomes" id="UP000177745">
    <property type="component" value="Unassembled WGS sequence"/>
</dbReference>
<dbReference type="GO" id="GO:0008781">
    <property type="term" value="F:N-acylneuraminate cytidylyltransferase activity"/>
    <property type="evidence" value="ECO:0007669"/>
    <property type="project" value="TreeGrafter"/>
</dbReference>
<evidence type="ECO:0008006" key="3">
    <source>
        <dbReference type="Google" id="ProtNLM"/>
    </source>
</evidence>
<dbReference type="PANTHER" id="PTHR21485">
    <property type="entry name" value="HAD SUPERFAMILY MEMBERS CMAS AND KDSC"/>
    <property type="match status" value="1"/>
</dbReference>
<gene>
    <name evidence="1" type="ORF">A3G51_02575</name>
</gene>
<evidence type="ECO:0000313" key="2">
    <source>
        <dbReference type="Proteomes" id="UP000177745"/>
    </source>
</evidence>
<dbReference type="Gene3D" id="3.90.550.10">
    <property type="entry name" value="Spore Coat Polysaccharide Biosynthesis Protein SpsA, Chain A"/>
    <property type="match status" value="1"/>
</dbReference>
<sequence length="245" mass="27913">MKNLKPKILAYIPARGGSKRIPGKNIKKFAGKPLIAYTIEQALACKLADKIVVDTDSKEIAKIAKEHGAEVSFLRPAKLAQDKSMIIDSIIYTLDRLEKEQNYKPTHLLILQTTSPLRELKDIMDCWKLMQSTNATTVLTVCPTHPCFYHMKENKDITIVNGNEGISTNMQAWPEGYILNGCFVYIVDIPTLRKERRVITAKTKAVVCPKWRSADLDTPEEWVMAEVLYKNKKKIEKQIKKHESK</sequence>
<comment type="caution">
    <text evidence="1">The sequence shown here is derived from an EMBL/GenBank/DDBJ whole genome shotgun (WGS) entry which is preliminary data.</text>
</comment>
<dbReference type="Pfam" id="PF02348">
    <property type="entry name" value="CTP_transf_3"/>
    <property type="match status" value="1"/>
</dbReference>
<dbReference type="InterPro" id="IPR003329">
    <property type="entry name" value="Cytidylyl_trans"/>
</dbReference>
<accession>A0A1F8H7H1</accession>